<dbReference type="Proteomes" id="UP000887159">
    <property type="component" value="Unassembled WGS sequence"/>
</dbReference>
<dbReference type="EMBL" id="BMAU01021280">
    <property type="protein sequence ID" value="GFY08212.1"/>
    <property type="molecule type" value="Genomic_DNA"/>
</dbReference>
<reference evidence="2" key="1">
    <citation type="submission" date="2020-08" db="EMBL/GenBank/DDBJ databases">
        <title>Multicomponent nature underlies the extraordinary mechanical properties of spider dragline silk.</title>
        <authorList>
            <person name="Kono N."/>
            <person name="Nakamura H."/>
            <person name="Mori M."/>
            <person name="Yoshida Y."/>
            <person name="Ohtoshi R."/>
            <person name="Malay A.D."/>
            <person name="Moran D.A.P."/>
            <person name="Tomita M."/>
            <person name="Numata K."/>
            <person name="Arakawa K."/>
        </authorList>
    </citation>
    <scope>NUCLEOTIDE SEQUENCE</scope>
</reference>
<sequence>MFDSSSYDNPTPLAHADTSRDVLPRGGTSQWRPTRFNLYDPEMKNARGFNFWPEVYFSGSENVTEFLEGIDNQIKLLEIPSDLSCAYLKGHLMGKALDWYQIFGSTLVQNTATDFAQLKAALSKAFLAIQNKKELETRFYASQQRQNQEPTDFVYDLLKTHKKLELGMSEKALVDHIFVRLEPQVQDYVEVRNPQTAIQLLEVLAKFEERYSYKATLGSRNSNNVEGRGRNERRMSNDGNNRGNWRNSEVVHRPNNGRNDYRRSNQDNRQGNQWFESRNRFQNDDRIFNDRGYQFRNRGQNDDFSTGDQRNKGSSENFSRGSRKQMGRLNVLKVNDIKGDQTQSINQSPIKLSAICMSPVELPYVPILLDETFTKALWDTRTEKSFISEETYQKYFFYKQVKKSSTQVITAQGANCRNIGVVELNIRIRDFKKPWMFHVLADLEISMYSRNRLHRWIKGHFGL</sequence>
<gene>
    <name evidence="2" type="primary">NCL1_59947</name>
    <name evidence="2" type="ORF">TNCV_1356241</name>
</gene>
<comment type="caution">
    <text evidence="2">The sequence shown here is derived from an EMBL/GenBank/DDBJ whole genome shotgun (WGS) entry which is preliminary data.</text>
</comment>
<feature type="compositionally biased region" description="Basic and acidic residues" evidence="1">
    <location>
        <begin position="277"/>
        <end position="289"/>
    </location>
</feature>
<proteinExistence type="predicted"/>
<feature type="compositionally biased region" description="Basic and acidic residues" evidence="1">
    <location>
        <begin position="227"/>
        <end position="236"/>
    </location>
</feature>
<feature type="region of interest" description="Disordered" evidence="1">
    <location>
        <begin position="1"/>
        <end position="28"/>
    </location>
</feature>
<keyword evidence="3" id="KW-1185">Reference proteome</keyword>
<dbReference type="Gene3D" id="2.40.70.10">
    <property type="entry name" value="Acid Proteases"/>
    <property type="match status" value="1"/>
</dbReference>
<organism evidence="2 3">
    <name type="scientific">Trichonephila clavipes</name>
    <name type="common">Golden silk orbweaver</name>
    <name type="synonym">Nephila clavipes</name>
    <dbReference type="NCBI Taxonomy" id="2585209"/>
    <lineage>
        <taxon>Eukaryota</taxon>
        <taxon>Metazoa</taxon>
        <taxon>Ecdysozoa</taxon>
        <taxon>Arthropoda</taxon>
        <taxon>Chelicerata</taxon>
        <taxon>Arachnida</taxon>
        <taxon>Araneae</taxon>
        <taxon>Araneomorphae</taxon>
        <taxon>Entelegynae</taxon>
        <taxon>Araneoidea</taxon>
        <taxon>Nephilidae</taxon>
        <taxon>Trichonephila</taxon>
    </lineage>
</organism>
<feature type="compositionally biased region" description="Polar residues" evidence="1">
    <location>
        <begin position="302"/>
        <end position="320"/>
    </location>
</feature>
<dbReference type="AlphaFoldDB" id="A0A8X6V7X3"/>
<evidence type="ECO:0000256" key="1">
    <source>
        <dbReference type="SAM" id="MobiDB-lite"/>
    </source>
</evidence>
<feature type="compositionally biased region" description="Polar residues" evidence="1">
    <location>
        <begin position="237"/>
        <end position="247"/>
    </location>
</feature>
<evidence type="ECO:0008006" key="4">
    <source>
        <dbReference type="Google" id="ProtNLM"/>
    </source>
</evidence>
<name>A0A8X6V7X3_TRICX</name>
<dbReference type="InterPro" id="IPR021109">
    <property type="entry name" value="Peptidase_aspartic_dom_sf"/>
</dbReference>
<feature type="region of interest" description="Disordered" evidence="1">
    <location>
        <begin position="219"/>
        <end position="325"/>
    </location>
</feature>
<feature type="compositionally biased region" description="Polar residues" evidence="1">
    <location>
        <begin position="267"/>
        <end position="276"/>
    </location>
</feature>
<protein>
    <recommendedName>
        <fullName evidence="4">Retrotransposon gag domain-containing protein</fullName>
    </recommendedName>
</protein>
<evidence type="ECO:0000313" key="2">
    <source>
        <dbReference type="EMBL" id="GFY08212.1"/>
    </source>
</evidence>
<accession>A0A8X6V7X3</accession>
<evidence type="ECO:0000313" key="3">
    <source>
        <dbReference type="Proteomes" id="UP000887159"/>
    </source>
</evidence>